<comment type="caution">
    <text evidence="2">The sequence shown here is derived from an EMBL/GenBank/DDBJ whole genome shotgun (WGS) entry which is preliminary data.</text>
</comment>
<dbReference type="InterPro" id="IPR017195">
    <property type="entry name" value="ABC_thiamin-permease_prd"/>
</dbReference>
<dbReference type="PIRSF" id="PIRSF037394">
    <property type="entry name" value="ABC_thiamine-permease_YkoE_prd"/>
    <property type="match status" value="1"/>
</dbReference>
<keyword evidence="3" id="KW-1185">Reference proteome</keyword>
<feature type="transmembrane region" description="Helical" evidence="1">
    <location>
        <begin position="47"/>
        <end position="67"/>
    </location>
</feature>
<feature type="transmembrane region" description="Helical" evidence="1">
    <location>
        <begin position="79"/>
        <end position="101"/>
    </location>
</feature>
<dbReference type="EMBL" id="JAAMFK010000001">
    <property type="protein sequence ID" value="MBS9338110.1"/>
    <property type="molecule type" value="Genomic_DNA"/>
</dbReference>
<organism evidence="2 3">
    <name type="scientific">Fructobacillus broussonetiae</name>
    <dbReference type="NCBI Taxonomy" id="2713173"/>
    <lineage>
        <taxon>Bacteria</taxon>
        <taxon>Bacillati</taxon>
        <taxon>Bacillota</taxon>
        <taxon>Bacilli</taxon>
        <taxon>Lactobacillales</taxon>
        <taxon>Lactobacillaceae</taxon>
        <taxon>Fructobacillus</taxon>
    </lineage>
</organism>
<dbReference type="Pfam" id="PF09819">
    <property type="entry name" value="ABC_cobalt"/>
    <property type="match status" value="1"/>
</dbReference>
<keyword evidence="1" id="KW-0472">Membrane</keyword>
<evidence type="ECO:0000313" key="2">
    <source>
        <dbReference type="EMBL" id="MBS9338110.1"/>
    </source>
</evidence>
<sequence length="190" mass="20851">MKNTQWKLKDAILLALIGIIFSVVYFLMDPLYQIISGVLTTVGLQNLANDIVLGIWMMAGPLAAYVLKKPATALIDEMIGAAGEMFLGGFYGVGTLVSGLVQGLGSELGFTFTGYKNYKTGLWLSTLTGTIVTFAWSLIAEGYASYHFALLIVLFIVRYLSIFFFGGVLVFAIERLLDRSKFLSSKDEEE</sequence>
<feature type="transmembrane region" description="Helical" evidence="1">
    <location>
        <begin position="121"/>
        <end position="139"/>
    </location>
</feature>
<gene>
    <name evidence="2" type="ORF">G6R29_00465</name>
</gene>
<dbReference type="RefSeq" id="WP_213808394.1">
    <property type="nucleotide sequence ID" value="NZ_JAAMFK010000001.1"/>
</dbReference>
<proteinExistence type="predicted"/>
<keyword evidence="1" id="KW-0812">Transmembrane</keyword>
<evidence type="ECO:0000256" key="1">
    <source>
        <dbReference type="SAM" id="Phobius"/>
    </source>
</evidence>
<feature type="transmembrane region" description="Helical" evidence="1">
    <location>
        <begin position="146"/>
        <end position="173"/>
    </location>
</feature>
<reference evidence="2 3" key="1">
    <citation type="submission" date="2020-02" db="EMBL/GenBank/DDBJ databases">
        <title>Fructobacillus sp. isolated from paper mulberry of Taiwan.</title>
        <authorList>
            <person name="Lin S.-T."/>
        </authorList>
    </citation>
    <scope>NUCLEOTIDE SEQUENCE [LARGE SCALE GENOMIC DNA]</scope>
    <source>
        <strain evidence="2 3">M2-14</strain>
    </source>
</reference>
<protein>
    <submittedName>
        <fullName evidence="2">ABC transporter permease</fullName>
    </submittedName>
</protein>
<accession>A0ABS5QY41</accession>
<name>A0ABS5QY41_9LACO</name>
<dbReference type="Proteomes" id="UP001519504">
    <property type="component" value="Unassembled WGS sequence"/>
</dbReference>
<evidence type="ECO:0000313" key="3">
    <source>
        <dbReference type="Proteomes" id="UP001519504"/>
    </source>
</evidence>
<keyword evidence="1" id="KW-1133">Transmembrane helix</keyword>
<feature type="transmembrane region" description="Helical" evidence="1">
    <location>
        <begin position="12"/>
        <end position="35"/>
    </location>
</feature>